<name>A0A1H6BC21_9EURY</name>
<evidence type="ECO:0000313" key="5">
    <source>
        <dbReference type="EMBL" id="SEG58361.1"/>
    </source>
</evidence>
<dbReference type="CDD" id="cd03811">
    <property type="entry name" value="GT4_GT28_WabH-like"/>
    <property type="match status" value="1"/>
</dbReference>
<dbReference type="EMBL" id="CP031312">
    <property type="protein sequence ID" value="QCC49270.1"/>
    <property type="molecule type" value="Genomic_DNA"/>
</dbReference>
<evidence type="ECO:0000259" key="3">
    <source>
        <dbReference type="Pfam" id="PF13439"/>
    </source>
</evidence>
<feature type="domain" description="Glycosyltransferase subfamily 4-like N-terminal" evidence="3">
    <location>
        <begin position="68"/>
        <end position="233"/>
    </location>
</feature>
<dbReference type="OrthoDB" id="193395at2157"/>
<accession>A0A1H6BC21</accession>
<keyword evidence="4" id="KW-0614">Plasmid</keyword>
<organism evidence="5 6">
    <name type="scientific">Halobellus limi</name>
    <dbReference type="NCBI Taxonomy" id="699433"/>
    <lineage>
        <taxon>Archaea</taxon>
        <taxon>Methanobacteriati</taxon>
        <taxon>Methanobacteriota</taxon>
        <taxon>Stenosarchaea group</taxon>
        <taxon>Halobacteria</taxon>
        <taxon>Halobacteriales</taxon>
        <taxon>Haloferacaceae</taxon>
        <taxon>Halobellus</taxon>
    </lineage>
</organism>
<feature type="region of interest" description="Disordered" evidence="1">
    <location>
        <begin position="25"/>
        <end position="56"/>
    </location>
</feature>
<feature type="domain" description="Glycosyl transferase family 1" evidence="2">
    <location>
        <begin position="249"/>
        <end position="405"/>
    </location>
</feature>
<dbReference type="AlphaFoldDB" id="A0A1H6BC21"/>
<dbReference type="PANTHER" id="PTHR12526">
    <property type="entry name" value="GLYCOSYLTRANSFERASE"/>
    <property type="match status" value="1"/>
</dbReference>
<dbReference type="RefSeq" id="WP_103992434.1">
    <property type="nucleotide sequence ID" value="NZ_CP031312.1"/>
</dbReference>
<feature type="compositionally biased region" description="Basic and acidic residues" evidence="1">
    <location>
        <begin position="46"/>
        <end position="56"/>
    </location>
</feature>
<dbReference type="SUPFAM" id="SSF53756">
    <property type="entry name" value="UDP-Glycosyltransferase/glycogen phosphorylase"/>
    <property type="match status" value="1"/>
</dbReference>
<dbReference type="InterPro" id="IPR001296">
    <property type="entry name" value="Glyco_trans_1"/>
</dbReference>
<evidence type="ECO:0000259" key="2">
    <source>
        <dbReference type="Pfam" id="PF00534"/>
    </source>
</evidence>
<dbReference type="Pfam" id="PF13439">
    <property type="entry name" value="Glyco_transf_4"/>
    <property type="match status" value="1"/>
</dbReference>
<dbReference type="Proteomes" id="UP000296733">
    <property type="component" value="Plasmid unnamed1"/>
</dbReference>
<evidence type="ECO:0000313" key="4">
    <source>
        <dbReference type="EMBL" id="QCC49270.1"/>
    </source>
</evidence>
<reference evidence="5 6" key="1">
    <citation type="submission" date="2016-10" db="EMBL/GenBank/DDBJ databases">
        <authorList>
            <person name="de Groot N.N."/>
        </authorList>
    </citation>
    <scope>NUCLEOTIDE SEQUENCE [LARGE SCALE GENOMIC DNA]</scope>
    <source>
        <strain evidence="5 6">CGMCC 1.10331</strain>
    </source>
</reference>
<evidence type="ECO:0000313" key="6">
    <source>
        <dbReference type="Proteomes" id="UP000236740"/>
    </source>
</evidence>
<keyword evidence="6" id="KW-1185">Reference proteome</keyword>
<dbReference type="InterPro" id="IPR028098">
    <property type="entry name" value="Glyco_trans_4-like_N"/>
</dbReference>
<protein>
    <submittedName>
        <fullName evidence="4 5">Glycosyltransferase</fullName>
    </submittedName>
</protein>
<gene>
    <name evidence="4" type="ORF">DV707_16110</name>
    <name evidence="5" type="ORF">SAMN04488133_2749</name>
</gene>
<dbReference type="Proteomes" id="UP000236740">
    <property type="component" value="Unassembled WGS sequence"/>
</dbReference>
<dbReference type="GeneID" id="39859645"/>
<dbReference type="KEGG" id="hlm:DV707_16110"/>
<keyword evidence="5" id="KW-0808">Transferase</keyword>
<reference evidence="4 7" key="2">
    <citation type="journal article" date="2019" name="Nat. Commun.">
        <title>A new type of DNA phosphorothioation-based antiviral system in archaea.</title>
        <authorList>
            <person name="Xiong L."/>
            <person name="Liu S."/>
            <person name="Chen S."/>
            <person name="Xiao Y."/>
            <person name="Zhu B."/>
            <person name="Gao Y."/>
            <person name="Zhang Y."/>
            <person name="Chen B."/>
            <person name="Luo J."/>
            <person name="Deng Z."/>
            <person name="Chen X."/>
            <person name="Wang L."/>
            <person name="Chen S."/>
        </authorList>
    </citation>
    <scope>NUCLEOTIDE SEQUENCE [LARGE SCALE GENOMIC DNA]</scope>
    <source>
        <strain evidence="4 7">CGMCC 1.10331</strain>
        <plasmid evidence="4 7">unnamed1</plasmid>
    </source>
</reference>
<geneLocation type="plasmid" evidence="4">
    <name>unnamed1</name>
</geneLocation>
<sequence>MNSPSNGFRDGRTPRGLANRILDWTARASGGSPRATENANGVTGPEHSRQDGTRDRPRLAFYIPTLSVGGAEQVTVDIVNGLAARGQDVELIISHATGELLPKVSDEVRVTILGSTRLPVVGIAAHVPALARYLRRVEPAAIFPQMTHASVTCLAARRLVDVETAVFPTKHCAFGESNDVTLKSEALRRLATALFPTADGIIGVSRGVADSLIEKMDLDPDRVSVLHNPVEIESIRERANQPVDHEWIEDDDVDVVLFVGRLERQKDLETWLRTFARVQERNPDTRGVVAGKGSQLEALQSLAAELGIEDVVSIPGYVENPYRFMHKAGTFLLTSRYEGLPTVIIEALACGCPVVATDCPSGPREILADGEYGRLAAVGDVDGLADAVVQTLADPLSAAVLRGRAENFAPGPILDEYERFIRTHVVEKRPVPEAA</sequence>
<dbReference type="EMBL" id="FNVN01000004">
    <property type="protein sequence ID" value="SEG58361.1"/>
    <property type="molecule type" value="Genomic_DNA"/>
</dbReference>
<evidence type="ECO:0000256" key="1">
    <source>
        <dbReference type="SAM" id="MobiDB-lite"/>
    </source>
</evidence>
<proteinExistence type="predicted"/>
<dbReference type="Pfam" id="PF00534">
    <property type="entry name" value="Glycos_transf_1"/>
    <property type="match status" value="1"/>
</dbReference>
<dbReference type="Gene3D" id="3.40.50.2000">
    <property type="entry name" value="Glycogen Phosphorylase B"/>
    <property type="match status" value="2"/>
</dbReference>
<dbReference type="GO" id="GO:0016757">
    <property type="term" value="F:glycosyltransferase activity"/>
    <property type="evidence" value="ECO:0007669"/>
    <property type="project" value="InterPro"/>
</dbReference>
<evidence type="ECO:0000313" key="7">
    <source>
        <dbReference type="Proteomes" id="UP000296733"/>
    </source>
</evidence>